<evidence type="ECO:0000313" key="2">
    <source>
        <dbReference type="EMBL" id="KNX36014.1"/>
    </source>
</evidence>
<protein>
    <recommendedName>
        <fullName evidence="4">PKD domain-containing protein</fullName>
    </recommendedName>
</protein>
<feature type="region of interest" description="Disordered" evidence="1">
    <location>
        <begin position="235"/>
        <end position="265"/>
    </location>
</feature>
<gene>
    <name evidence="2" type="ORF">VV01_00755</name>
</gene>
<evidence type="ECO:0008006" key="4">
    <source>
        <dbReference type="Google" id="ProtNLM"/>
    </source>
</evidence>
<feature type="region of interest" description="Disordered" evidence="1">
    <location>
        <begin position="84"/>
        <end position="182"/>
    </location>
</feature>
<keyword evidence="3" id="KW-1185">Reference proteome</keyword>
<organism evidence="2 3">
    <name type="scientific">Luteipulveratus halotolerans</name>
    <dbReference type="NCBI Taxonomy" id="1631356"/>
    <lineage>
        <taxon>Bacteria</taxon>
        <taxon>Bacillati</taxon>
        <taxon>Actinomycetota</taxon>
        <taxon>Actinomycetes</taxon>
        <taxon>Micrococcales</taxon>
        <taxon>Dermacoccaceae</taxon>
        <taxon>Luteipulveratus</taxon>
    </lineage>
</organism>
<reference evidence="3" key="1">
    <citation type="submission" date="2015-03" db="EMBL/GenBank/DDBJ databases">
        <title>Luteipulveratus halotolerans sp. nov., a novel actinobacterium (Dermacoccaceae) from Sarawak, Malaysia.</title>
        <authorList>
            <person name="Juboi H."/>
            <person name="Basik A."/>
            <person name="Shamsul S.S."/>
            <person name="Arnold P."/>
            <person name="Schmitt E.K."/>
            <person name="Sanglier J.-J."/>
            <person name="Yeo T."/>
        </authorList>
    </citation>
    <scope>NUCLEOTIDE SEQUENCE [LARGE SCALE GENOMIC DNA]</scope>
    <source>
        <strain evidence="3">C296001</strain>
    </source>
</reference>
<dbReference type="OrthoDB" id="5150432at2"/>
<dbReference type="RefSeq" id="WP_050668219.1">
    <property type="nucleotide sequence ID" value="NZ_LAIR01000002.1"/>
</dbReference>
<feature type="compositionally biased region" description="Low complexity" evidence="1">
    <location>
        <begin position="89"/>
        <end position="111"/>
    </location>
</feature>
<evidence type="ECO:0000256" key="1">
    <source>
        <dbReference type="SAM" id="MobiDB-lite"/>
    </source>
</evidence>
<dbReference type="STRING" id="1631356.VV01_00755"/>
<dbReference type="AlphaFoldDB" id="A0A0L6CEC1"/>
<dbReference type="Proteomes" id="UP000037397">
    <property type="component" value="Unassembled WGS sequence"/>
</dbReference>
<name>A0A0L6CEC1_9MICO</name>
<proteinExistence type="predicted"/>
<dbReference type="EMBL" id="LAIR01000002">
    <property type="protein sequence ID" value="KNX36014.1"/>
    <property type="molecule type" value="Genomic_DNA"/>
</dbReference>
<sequence length="303" mass="30757">MNHDLEQRLRDAFEAHAAQVTPDRLDSAREHDMRRQLAVVTPIHQRWRTVAMVGGGIAAAALVAGTVVMAGGLGRDHGAVAADPTLAVSPTSGPSGTGTALGTAAPTTAPSDTGDGTPSLAQTRTQDRTSYVPAPPRDTGASRSMTSSEEPSPSTTDEPTPTSTSTSTTSEPTTTSTVESNTTKMTAASGPAHLSITPSVSVTSPQATVSFTYSGDVHPATSGGVEPTFTQITFGDGQQAGSDGGGTTCDGSAPTRPMSGSFPRGTNTYASPGTYTITFTVGYCGDAGPTTASVKRTITIEPH</sequence>
<comment type="caution">
    <text evidence="2">The sequence shown here is derived from an EMBL/GenBank/DDBJ whole genome shotgun (WGS) entry which is preliminary data.</text>
</comment>
<feature type="compositionally biased region" description="Polar residues" evidence="1">
    <location>
        <begin position="114"/>
        <end position="124"/>
    </location>
</feature>
<feature type="compositionally biased region" description="Low complexity" evidence="1">
    <location>
        <begin position="142"/>
        <end position="182"/>
    </location>
</feature>
<evidence type="ECO:0000313" key="3">
    <source>
        <dbReference type="Proteomes" id="UP000037397"/>
    </source>
</evidence>
<accession>A0A0L6CEC1</accession>